<reference evidence="4 5" key="1">
    <citation type="submission" date="2023-03" db="EMBL/GenBank/DDBJ databases">
        <title>Bacillus Genome Sequencing.</title>
        <authorList>
            <person name="Dunlap C."/>
        </authorList>
    </citation>
    <scope>NUCLEOTIDE SEQUENCE [LARGE SCALE GENOMIC DNA]</scope>
    <source>
        <strain evidence="4 5">B-59205</strain>
    </source>
</reference>
<organism evidence="4 5">
    <name type="scientific">Metasolibacillus meyeri</name>
    <dbReference type="NCBI Taxonomy" id="1071052"/>
    <lineage>
        <taxon>Bacteria</taxon>
        <taxon>Bacillati</taxon>
        <taxon>Bacillota</taxon>
        <taxon>Bacilli</taxon>
        <taxon>Bacillales</taxon>
        <taxon>Caryophanaceae</taxon>
        <taxon>Metasolibacillus</taxon>
    </lineage>
</organism>
<dbReference type="Gene3D" id="3.40.30.10">
    <property type="entry name" value="Glutaredoxin"/>
    <property type="match status" value="1"/>
</dbReference>
<dbReference type="InterPro" id="IPR036249">
    <property type="entry name" value="Thioredoxin-like_sf"/>
</dbReference>
<dbReference type="CDD" id="cd02966">
    <property type="entry name" value="TlpA_like_family"/>
    <property type="match status" value="1"/>
</dbReference>
<comment type="caution">
    <text evidence="4">The sequence shown here is derived from an EMBL/GenBank/DDBJ whole genome shotgun (WGS) entry which is preliminary data.</text>
</comment>
<evidence type="ECO:0000313" key="5">
    <source>
        <dbReference type="Proteomes" id="UP001344888"/>
    </source>
</evidence>
<dbReference type="Pfam" id="PF00578">
    <property type="entry name" value="AhpC-TSA"/>
    <property type="match status" value="1"/>
</dbReference>
<keyword evidence="1" id="KW-1015">Disulfide bond</keyword>
<dbReference type="InterPro" id="IPR050553">
    <property type="entry name" value="Thioredoxin_ResA/DsbE_sf"/>
</dbReference>
<dbReference type="InterPro" id="IPR013766">
    <property type="entry name" value="Thioredoxin_domain"/>
</dbReference>
<dbReference type="Proteomes" id="UP001344888">
    <property type="component" value="Unassembled WGS sequence"/>
</dbReference>
<keyword evidence="2" id="KW-0812">Transmembrane</keyword>
<dbReference type="EMBL" id="JARSFG010000044">
    <property type="protein sequence ID" value="MEC1180777.1"/>
    <property type="molecule type" value="Genomic_DNA"/>
</dbReference>
<dbReference type="InterPro" id="IPR017937">
    <property type="entry name" value="Thioredoxin_CS"/>
</dbReference>
<protein>
    <submittedName>
        <fullName evidence="4">Redoxin domain-containing protein</fullName>
    </submittedName>
</protein>
<dbReference type="AlphaFoldDB" id="A0AAW9NW20"/>
<proteinExistence type="predicted"/>
<evidence type="ECO:0000256" key="1">
    <source>
        <dbReference type="ARBA" id="ARBA00023157"/>
    </source>
</evidence>
<gene>
    <name evidence="4" type="ORF">P9B03_20190</name>
</gene>
<dbReference type="SUPFAM" id="SSF52833">
    <property type="entry name" value="Thioredoxin-like"/>
    <property type="match status" value="1"/>
</dbReference>
<evidence type="ECO:0000259" key="3">
    <source>
        <dbReference type="PROSITE" id="PS51352"/>
    </source>
</evidence>
<evidence type="ECO:0000256" key="2">
    <source>
        <dbReference type="SAM" id="Phobius"/>
    </source>
</evidence>
<dbReference type="PANTHER" id="PTHR42852:SF1">
    <property type="entry name" value="THIOREDOXIN-LIKE PROTEIN YNEN"/>
    <property type="match status" value="1"/>
</dbReference>
<dbReference type="PROSITE" id="PS00194">
    <property type="entry name" value="THIOREDOXIN_1"/>
    <property type="match status" value="1"/>
</dbReference>
<name>A0AAW9NW20_9BACL</name>
<dbReference type="PROSITE" id="PS51352">
    <property type="entry name" value="THIOREDOXIN_2"/>
    <property type="match status" value="1"/>
</dbReference>
<keyword evidence="2" id="KW-1133">Transmembrane helix</keyword>
<evidence type="ECO:0000313" key="4">
    <source>
        <dbReference type="EMBL" id="MEC1180777.1"/>
    </source>
</evidence>
<dbReference type="PANTHER" id="PTHR42852">
    <property type="entry name" value="THIOL:DISULFIDE INTERCHANGE PROTEIN DSBE"/>
    <property type="match status" value="1"/>
</dbReference>
<dbReference type="GO" id="GO:0016209">
    <property type="term" value="F:antioxidant activity"/>
    <property type="evidence" value="ECO:0007669"/>
    <property type="project" value="InterPro"/>
</dbReference>
<accession>A0AAW9NW20</accession>
<keyword evidence="2" id="KW-0472">Membrane</keyword>
<feature type="domain" description="Thioredoxin" evidence="3">
    <location>
        <begin position="32"/>
        <end position="170"/>
    </location>
</feature>
<dbReference type="GO" id="GO:0016491">
    <property type="term" value="F:oxidoreductase activity"/>
    <property type="evidence" value="ECO:0007669"/>
    <property type="project" value="InterPro"/>
</dbReference>
<keyword evidence="5" id="KW-1185">Reference proteome</keyword>
<feature type="transmembrane region" description="Helical" evidence="2">
    <location>
        <begin position="6"/>
        <end position="26"/>
    </location>
</feature>
<sequence>MGKKILSIAIIAAAIVVIVFSVVNAMNKKERRENADQAADFTLETLDGTKVSLSDYKGKKVILNFWTTWCPPCKAEMPHMQNFHEKHEDSDVALLAVNLTTSDSIRDVENFIDGYGLTFPVLLDVDGEVGELYEIIPIPTTYFLDEEGNIMEKFIGTLDEEMIENILDSY</sequence>
<dbReference type="InterPro" id="IPR000866">
    <property type="entry name" value="AhpC/TSA"/>
</dbReference>
<dbReference type="RefSeq" id="WP_326125261.1">
    <property type="nucleotide sequence ID" value="NZ_JARSFG010000044.1"/>
</dbReference>